<accession>A0A9D4R429</accession>
<gene>
    <name evidence="2" type="ORF">DPMN_096894</name>
</gene>
<feature type="region of interest" description="Disordered" evidence="1">
    <location>
        <begin position="80"/>
        <end position="107"/>
    </location>
</feature>
<evidence type="ECO:0000313" key="3">
    <source>
        <dbReference type="Proteomes" id="UP000828390"/>
    </source>
</evidence>
<evidence type="ECO:0000256" key="1">
    <source>
        <dbReference type="SAM" id="MobiDB-lite"/>
    </source>
</evidence>
<dbReference type="AlphaFoldDB" id="A0A9D4R429"/>
<dbReference type="EMBL" id="JAIWYP010000003">
    <property type="protein sequence ID" value="KAH3854356.1"/>
    <property type="molecule type" value="Genomic_DNA"/>
</dbReference>
<reference evidence="2" key="1">
    <citation type="journal article" date="2019" name="bioRxiv">
        <title>The Genome of the Zebra Mussel, Dreissena polymorpha: A Resource for Invasive Species Research.</title>
        <authorList>
            <person name="McCartney M.A."/>
            <person name="Auch B."/>
            <person name="Kono T."/>
            <person name="Mallez S."/>
            <person name="Zhang Y."/>
            <person name="Obille A."/>
            <person name="Becker A."/>
            <person name="Abrahante J.E."/>
            <person name="Garbe J."/>
            <person name="Badalamenti J.P."/>
            <person name="Herman A."/>
            <person name="Mangelson H."/>
            <person name="Liachko I."/>
            <person name="Sullivan S."/>
            <person name="Sone E.D."/>
            <person name="Koren S."/>
            <person name="Silverstein K.A.T."/>
            <person name="Beckman K.B."/>
            <person name="Gohl D.M."/>
        </authorList>
    </citation>
    <scope>NUCLEOTIDE SEQUENCE</scope>
    <source>
        <strain evidence="2">Duluth1</strain>
        <tissue evidence="2">Whole animal</tissue>
    </source>
</reference>
<proteinExistence type="predicted"/>
<feature type="compositionally biased region" description="Polar residues" evidence="1">
    <location>
        <begin position="84"/>
        <end position="107"/>
    </location>
</feature>
<protein>
    <submittedName>
        <fullName evidence="2">Uncharacterized protein</fullName>
    </submittedName>
</protein>
<name>A0A9D4R429_DREPO</name>
<dbReference type="Proteomes" id="UP000828390">
    <property type="component" value="Unassembled WGS sequence"/>
</dbReference>
<evidence type="ECO:0000313" key="2">
    <source>
        <dbReference type="EMBL" id="KAH3854356.1"/>
    </source>
</evidence>
<sequence>MSPREASQILKCQRIAVSKENIKKTVYRGKVRPHIEWMTASLSHKIMDIIITGIIKTEVRSTPIRTMYEITGISPIQKWRENKTMNPTGKKSSQSITNANQSEQIRC</sequence>
<organism evidence="2 3">
    <name type="scientific">Dreissena polymorpha</name>
    <name type="common">Zebra mussel</name>
    <name type="synonym">Mytilus polymorpha</name>
    <dbReference type="NCBI Taxonomy" id="45954"/>
    <lineage>
        <taxon>Eukaryota</taxon>
        <taxon>Metazoa</taxon>
        <taxon>Spiralia</taxon>
        <taxon>Lophotrochozoa</taxon>
        <taxon>Mollusca</taxon>
        <taxon>Bivalvia</taxon>
        <taxon>Autobranchia</taxon>
        <taxon>Heteroconchia</taxon>
        <taxon>Euheterodonta</taxon>
        <taxon>Imparidentia</taxon>
        <taxon>Neoheterodontei</taxon>
        <taxon>Myida</taxon>
        <taxon>Dreissenoidea</taxon>
        <taxon>Dreissenidae</taxon>
        <taxon>Dreissena</taxon>
    </lineage>
</organism>
<reference evidence="2" key="2">
    <citation type="submission" date="2020-11" db="EMBL/GenBank/DDBJ databases">
        <authorList>
            <person name="McCartney M.A."/>
            <person name="Auch B."/>
            <person name="Kono T."/>
            <person name="Mallez S."/>
            <person name="Becker A."/>
            <person name="Gohl D.M."/>
            <person name="Silverstein K.A.T."/>
            <person name="Koren S."/>
            <person name="Bechman K.B."/>
            <person name="Herman A."/>
            <person name="Abrahante J.E."/>
            <person name="Garbe J."/>
        </authorList>
    </citation>
    <scope>NUCLEOTIDE SEQUENCE</scope>
    <source>
        <strain evidence="2">Duluth1</strain>
        <tissue evidence="2">Whole animal</tissue>
    </source>
</reference>
<comment type="caution">
    <text evidence="2">The sequence shown here is derived from an EMBL/GenBank/DDBJ whole genome shotgun (WGS) entry which is preliminary data.</text>
</comment>
<keyword evidence="3" id="KW-1185">Reference proteome</keyword>